<dbReference type="NCBIfam" id="TIGR02191">
    <property type="entry name" value="RNaseIII"/>
    <property type="match status" value="1"/>
</dbReference>
<evidence type="ECO:0000256" key="11">
    <source>
        <dbReference type="ARBA" id="ARBA00022759"/>
    </source>
</evidence>
<dbReference type="GO" id="GO:0008033">
    <property type="term" value="P:tRNA processing"/>
    <property type="evidence" value="ECO:0007669"/>
    <property type="project" value="UniProtKB-KW"/>
</dbReference>
<evidence type="ECO:0000259" key="17">
    <source>
        <dbReference type="PROSITE" id="PS50142"/>
    </source>
</evidence>
<dbReference type="SUPFAM" id="SSF69065">
    <property type="entry name" value="RNase III domain-like"/>
    <property type="match status" value="1"/>
</dbReference>
<keyword evidence="6 15" id="KW-0698">rRNA processing</keyword>
<dbReference type="GO" id="GO:0042802">
    <property type="term" value="F:identical protein binding"/>
    <property type="evidence" value="ECO:0007669"/>
    <property type="project" value="UniProtKB-ARBA"/>
</dbReference>
<feature type="binding site" evidence="15">
    <location>
        <position position="62"/>
    </location>
    <ligand>
        <name>Mg(2+)</name>
        <dbReference type="ChEBI" id="CHEBI:18420"/>
    </ligand>
</feature>
<evidence type="ECO:0000313" key="19">
    <source>
        <dbReference type="Proteomes" id="UP000323824"/>
    </source>
</evidence>
<dbReference type="PROSITE" id="PS50137">
    <property type="entry name" value="DS_RBD"/>
    <property type="match status" value="1"/>
</dbReference>
<evidence type="ECO:0000256" key="2">
    <source>
        <dbReference type="ARBA" id="ARBA00004496"/>
    </source>
</evidence>
<keyword evidence="9 15" id="KW-0540">Nuclease</keyword>
<dbReference type="PROSITE" id="PS00517">
    <property type="entry name" value="RNASE_3_1"/>
    <property type="match status" value="1"/>
</dbReference>
<sequence length="247" mass="28106">MSFLKKFKESNSVLTRSRLVELKTLTKELDIRFRSYELLNLALTHRSVISKSHHKLNNERLEFLGDSVLGLAVTEYLYLKFPNSKEGDLAKIKSYVVSEEVLSQIGFNIGLDRFLLIGKGEEASGGRKKKAILEDAFEALLGAYYLDVGYKKSKSFILSLLAPEIDKVLDGDYKKDYKTIFQEYIQKKRKVCPKYKLLRKSGPDHDTMFIYQVIVSGEVMGTGRGKSRKIAEQSAAKTAYKKIIETP</sequence>
<dbReference type="GO" id="GO:0003725">
    <property type="term" value="F:double-stranded RNA binding"/>
    <property type="evidence" value="ECO:0007669"/>
    <property type="project" value="TreeGrafter"/>
</dbReference>
<dbReference type="Proteomes" id="UP000323824">
    <property type="component" value="Chromosome"/>
</dbReference>
<dbReference type="FunFam" id="1.10.1520.10:FF:000001">
    <property type="entry name" value="Ribonuclease 3"/>
    <property type="match status" value="1"/>
</dbReference>
<protein>
    <recommendedName>
        <fullName evidence="15">Ribonuclease 3</fullName>
        <ecNumber evidence="15">3.1.26.3</ecNumber>
    </recommendedName>
    <alternativeName>
        <fullName evidence="15">Ribonuclease III</fullName>
        <shortName evidence="15">RNase III</shortName>
    </alternativeName>
</protein>
<keyword evidence="10 15" id="KW-0479">Metal-binding</keyword>
<dbReference type="PANTHER" id="PTHR11207">
    <property type="entry name" value="RIBONUCLEASE III"/>
    <property type="match status" value="1"/>
</dbReference>
<dbReference type="CDD" id="cd00593">
    <property type="entry name" value="RIBOc"/>
    <property type="match status" value="1"/>
</dbReference>
<comment type="function">
    <text evidence="15">Digests double-stranded RNA. Involved in the processing of primary rRNA transcript to yield the immediate precursors to the large and small rRNAs (23S and 16S). Processes some mRNAs, and tRNAs when they are encoded in the rRNA operon. Processes pre-crRNA and tracrRNA of type II CRISPR loci if present in the organism.</text>
</comment>
<dbReference type="CDD" id="cd10845">
    <property type="entry name" value="DSRM_RNAse_III_family"/>
    <property type="match status" value="1"/>
</dbReference>
<dbReference type="SUPFAM" id="SSF54768">
    <property type="entry name" value="dsRNA-binding domain-like"/>
    <property type="match status" value="1"/>
</dbReference>
<feature type="binding site" evidence="15">
    <location>
        <position position="138"/>
    </location>
    <ligand>
        <name>Mg(2+)</name>
        <dbReference type="ChEBI" id="CHEBI:18420"/>
    </ligand>
</feature>
<evidence type="ECO:0000259" key="16">
    <source>
        <dbReference type="PROSITE" id="PS50137"/>
    </source>
</evidence>
<evidence type="ECO:0000256" key="6">
    <source>
        <dbReference type="ARBA" id="ARBA00022552"/>
    </source>
</evidence>
<keyword evidence="19" id="KW-1185">Reference proteome</keyword>
<dbReference type="GO" id="GO:0006397">
    <property type="term" value="P:mRNA processing"/>
    <property type="evidence" value="ECO:0007669"/>
    <property type="project" value="UniProtKB-UniRule"/>
</dbReference>
<keyword evidence="7 15" id="KW-0507">mRNA processing</keyword>
<gene>
    <name evidence="15 18" type="primary">rnc</name>
    <name evidence="18" type="ORF">EW093_14585</name>
</gene>
<dbReference type="GO" id="GO:0046872">
    <property type="term" value="F:metal ion binding"/>
    <property type="evidence" value="ECO:0007669"/>
    <property type="project" value="UniProtKB-KW"/>
</dbReference>
<evidence type="ECO:0000256" key="7">
    <source>
        <dbReference type="ARBA" id="ARBA00022664"/>
    </source>
</evidence>
<dbReference type="InterPro" id="IPR000999">
    <property type="entry name" value="RNase_III_dom"/>
</dbReference>
<keyword evidence="13 15" id="KW-0460">Magnesium</keyword>
<dbReference type="KEGG" id="sper:EW093_14585"/>
<evidence type="ECO:0000256" key="5">
    <source>
        <dbReference type="ARBA" id="ARBA00022490"/>
    </source>
</evidence>
<dbReference type="Gene3D" id="1.10.1520.10">
    <property type="entry name" value="Ribonuclease III domain"/>
    <property type="match status" value="1"/>
</dbReference>
<comment type="catalytic activity">
    <reaction evidence="1 15">
        <text>Endonucleolytic cleavage to 5'-phosphomonoester.</text>
        <dbReference type="EC" id="3.1.26.3"/>
    </reaction>
</comment>
<evidence type="ECO:0000256" key="8">
    <source>
        <dbReference type="ARBA" id="ARBA00022694"/>
    </source>
</evidence>
<feature type="domain" description="RNase III" evidence="17">
    <location>
        <begin position="22"/>
        <end position="149"/>
    </location>
</feature>
<name>A0A5C1QFW1_9SPIO</name>
<feature type="binding site" evidence="15">
    <location>
        <position position="135"/>
    </location>
    <ligand>
        <name>Mg(2+)</name>
        <dbReference type="ChEBI" id="CHEBI:18420"/>
    </ligand>
</feature>
<dbReference type="GO" id="GO:0005737">
    <property type="term" value="C:cytoplasm"/>
    <property type="evidence" value="ECO:0007669"/>
    <property type="project" value="UniProtKB-SubCell"/>
</dbReference>
<dbReference type="Gene3D" id="3.30.160.20">
    <property type="match status" value="1"/>
</dbReference>
<evidence type="ECO:0000256" key="3">
    <source>
        <dbReference type="ARBA" id="ARBA00010183"/>
    </source>
</evidence>
<dbReference type="InterPro" id="IPR036389">
    <property type="entry name" value="RNase_III_sf"/>
</dbReference>
<evidence type="ECO:0000256" key="14">
    <source>
        <dbReference type="ARBA" id="ARBA00022884"/>
    </source>
</evidence>
<dbReference type="GO" id="GO:0004525">
    <property type="term" value="F:ribonuclease III activity"/>
    <property type="evidence" value="ECO:0007669"/>
    <property type="project" value="UniProtKB-UniRule"/>
</dbReference>
<feature type="active site" evidence="15">
    <location>
        <position position="138"/>
    </location>
</feature>
<keyword evidence="12 15" id="KW-0378">Hydrolase</keyword>
<dbReference type="GO" id="GO:0010468">
    <property type="term" value="P:regulation of gene expression"/>
    <property type="evidence" value="ECO:0007669"/>
    <property type="project" value="TreeGrafter"/>
</dbReference>
<dbReference type="GO" id="GO:0019843">
    <property type="term" value="F:rRNA binding"/>
    <property type="evidence" value="ECO:0007669"/>
    <property type="project" value="UniProtKB-KW"/>
</dbReference>
<keyword evidence="14 15" id="KW-0694">RNA-binding</keyword>
<evidence type="ECO:0000256" key="4">
    <source>
        <dbReference type="ARBA" id="ARBA00011738"/>
    </source>
</evidence>
<reference evidence="18 19" key="2">
    <citation type="submission" date="2019-09" db="EMBL/GenBank/DDBJ databases">
        <title>Complete Genome Sequence and Methylome Analysis of free living Spirochaetas.</title>
        <authorList>
            <person name="Leshcheva N."/>
            <person name="Mikheeva N."/>
        </authorList>
    </citation>
    <scope>NUCLEOTIDE SEQUENCE [LARGE SCALE GENOMIC DNA]</scope>
    <source>
        <strain evidence="18 19">P</strain>
    </source>
</reference>
<dbReference type="EC" id="3.1.26.3" evidence="15"/>
<dbReference type="GO" id="GO:0006364">
    <property type="term" value="P:rRNA processing"/>
    <property type="evidence" value="ECO:0007669"/>
    <property type="project" value="UniProtKB-UniRule"/>
</dbReference>
<organism evidence="18 19">
    <name type="scientific">Thiospirochaeta perfilievii</name>
    <dbReference type="NCBI Taxonomy" id="252967"/>
    <lineage>
        <taxon>Bacteria</taxon>
        <taxon>Pseudomonadati</taxon>
        <taxon>Spirochaetota</taxon>
        <taxon>Spirochaetia</taxon>
        <taxon>Spirochaetales</taxon>
        <taxon>Spirochaetaceae</taxon>
        <taxon>Thiospirochaeta</taxon>
    </lineage>
</organism>
<evidence type="ECO:0000256" key="13">
    <source>
        <dbReference type="ARBA" id="ARBA00022842"/>
    </source>
</evidence>
<evidence type="ECO:0000256" key="1">
    <source>
        <dbReference type="ARBA" id="ARBA00000109"/>
    </source>
</evidence>
<dbReference type="OrthoDB" id="9805026at2"/>
<dbReference type="PANTHER" id="PTHR11207:SF0">
    <property type="entry name" value="RIBONUCLEASE 3"/>
    <property type="match status" value="1"/>
</dbReference>
<dbReference type="InterPro" id="IPR014720">
    <property type="entry name" value="dsRBD_dom"/>
</dbReference>
<dbReference type="PROSITE" id="PS50142">
    <property type="entry name" value="RNASE_3_2"/>
    <property type="match status" value="1"/>
</dbReference>
<dbReference type="AlphaFoldDB" id="A0A5C1QFW1"/>
<dbReference type="EMBL" id="CP035807">
    <property type="protein sequence ID" value="QEN06401.1"/>
    <property type="molecule type" value="Genomic_DNA"/>
</dbReference>
<keyword evidence="11 15" id="KW-0255">Endonuclease</keyword>
<dbReference type="InterPro" id="IPR011907">
    <property type="entry name" value="RNase_III"/>
</dbReference>
<dbReference type="SMART" id="SM00535">
    <property type="entry name" value="RIBOc"/>
    <property type="match status" value="1"/>
</dbReference>
<reference evidence="18 19" key="1">
    <citation type="submission" date="2019-02" db="EMBL/GenBank/DDBJ databases">
        <authorList>
            <person name="Fomenkov A."/>
            <person name="Dubinina G."/>
            <person name="Grabovich M."/>
            <person name="Vincze T."/>
            <person name="Roberts R.J."/>
        </authorList>
    </citation>
    <scope>NUCLEOTIDE SEQUENCE [LARGE SCALE GENOMIC DNA]</scope>
    <source>
        <strain evidence="18 19">P</strain>
    </source>
</reference>
<evidence type="ECO:0000313" key="18">
    <source>
        <dbReference type="EMBL" id="QEN06401.1"/>
    </source>
</evidence>
<comment type="similarity">
    <text evidence="3">Belongs to the ribonuclease III family.</text>
</comment>
<evidence type="ECO:0000256" key="10">
    <source>
        <dbReference type="ARBA" id="ARBA00022723"/>
    </source>
</evidence>
<evidence type="ECO:0000256" key="12">
    <source>
        <dbReference type="ARBA" id="ARBA00022801"/>
    </source>
</evidence>
<evidence type="ECO:0000256" key="9">
    <source>
        <dbReference type="ARBA" id="ARBA00022722"/>
    </source>
</evidence>
<feature type="active site" evidence="15">
    <location>
        <position position="66"/>
    </location>
</feature>
<comment type="cofactor">
    <cofactor evidence="15">
        <name>Mg(2+)</name>
        <dbReference type="ChEBI" id="CHEBI:18420"/>
    </cofactor>
</comment>
<dbReference type="Pfam" id="PF00035">
    <property type="entry name" value="dsrm"/>
    <property type="match status" value="1"/>
</dbReference>
<keyword evidence="5 15" id="KW-0963">Cytoplasm</keyword>
<dbReference type="HAMAP" id="MF_00104">
    <property type="entry name" value="RNase_III"/>
    <property type="match status" value="1"/>
</dbReference>
<dbReference type="SMART" id="SM00358">
    <property type="entry name" value="DSRM"/>
    <property type="match status" value="1"/>
</dbReference>
<comment type="subunit">
    <text evidence="4 15">Homodimer.</text>
</comment>
<evidence type="ECO:0000256" key="15">
    <source>
        <dbReference type="HAMAP-Rule" id="MF_00104"/>
    </source>
</evidence>
<accession>A0A5C1QFW1</accession>
<keyword evidence="15" id="KW-0699">rRNA-binding</keyword>
<proteinExistence type="inferred from homology"/>
<dbReference type="FunFam" id="3.30.160.20:FF:000003">
    <property type="entry name" value="Ribonuclease 3"/>
    <property type="match status" value="1"/>
</dbReference>
<dbReference type="Pfam" id="PF14622">
    <property type="entry name" value="Ribonucleas_3_3"/>
    <property type="match status" value="1"/>
</dbReference>
<keyword evidence="8 15" id="KW-0819">tRNA processing</keyword>
<comment type="subcellular location">
    <subcellularLocation>
        <location evidence="2 15">Cytoplasm</location>
    </subcellularLocation>
</comment>
<feature type="domain" description="DRBM" evidence="16">
    <location>
        <begin position="176"/>
        <end position="245"/>
    </location>
</feature>